<gene>
    <name evidence="2" type="ORF">CAEBREN_00701</name>
</gene>
<evidence type="ECO:0000313" key="2">
    <source>
        <dbReference type="EMBL" id="EGT60436.1"/>
    </source>
</evidence>
<organism evidence="3">
    <name type="scientific">Caenorhabditis brenneri</name>
    <name type="common">Nematode worm</name>
    <dbReference type="NCBI Taxonomy" id="135651"/>
    <lineage>
        <taxon>Eukaryota</taxon>
        <taxon>Metazoa</taxon>
        <taxon>Ecdysozoa</taxon>
        <taxon>Nematoda</taxon>
        <taxon>Chromadorea</taxon>
        <taxon>Rhabditida</taxon>
        <taxon>Rhabditina</taxon>
        <taxon>Rhabditomorpha</taxon>
        <taxon>Rhabditoidea</taxon>
        <taxon>Rhabditidae</taxon>
        <taxon>Peloderinae</taxon>
        <taxon>Caenorhabditis</taxon>
    </lineage>
</organism>
<sequence length="84" mass="10201">MNEKDLEIMRWYNRYLDVKTQLEYDNKRHRETKEFEELERSLEKKKMENLLLEKANEIKMLVAKVDALQLELDGLKAKAEKSKE</sequence>
<dbReference type="HOGENOM" id="CLU_2529476_0_0_1"/>
<reference evidence="3" key="1">
    <citation type="submission" date="2011-07" db="EMBL/GenBank/DDBJ databases">
        <authorList>
            <consortium name="Caenorhabditis brenneri Sequencing and Analysis Consortium"/>
            <person name="Wilson R.K."/>
        </authorList>
    </citation>
    <scope>NUCLEOTIDE SEQUENCE [LARGE SCALE GENOMIC DNA]</scope>
    <source>
        <strain evidence="3">PB2801</strain>
    </source>
</reference>
<keyword evidence="1" id="KW-0175">Coiled coil</keyword>
<dbReference type="InParanoid" id="G0NHB1"/>
<name>G0NHB1_CAEBE</name>
<evidence type="ECO:0000313" key="3">
    <source>
        <dbReference type="Proteomes" id="UP000008068"/>
    </source>
</evidence>
<keyword evidence="3" id="KW-1185">Reference proteome</keyword>
<accession>G0NHB1</accession>
<evidence type="ECO:0000256" key="1">
    <source>
        <dbReference type="SAM" id="Coils"/>
    </source>
</evidence>
<proteinExistence type="predicted"/>
<dbReference type="EMBL" id="GL379884">
    <property type="protein sequence ID" value="EGT60436.1"/>
    <property type="molecule type" value="Genomic_DNA"/>
</dbReference>
<feature type="coiled-coil region" evidence="1">
    <location>
        <begin position="28"/>
        <end position="78"/>
    </location>
</feature>
<dbReference type="AlphaFoldDB" id="G0NHB1"/>
<dbReference type="Proteomes" id="UP000008068">
    <property type="component" value="Unassembled WGS sequence"/>
</dbReference>
<protein>
    <submittedName>
        <fullName evidence="2">Uncharacterized protein</fullName>
    </submittedName>
</protein>